<dbReference type="PROSITE" id="PS51186">
    <property type="entry name" value="GNAT"/>
    <property type="match status" value="1"/>
</dbReference>
<dbReference type="EMBL" id="CP053069">
    <property type="protein sequence ID" value="QJR09452.1"/>
    <property type="molecule type" value="Genomic_DNA"/>
</dbReference>
<keyword evidence="2" id="KW-0012">Acyltransferase</keyword>
<dbReference type="KEGG" id="uru:DSM104443_00496"/>
<evidence type="ECO:0000313" key="4">
    <source>
        <dbReference type="EMBL" id="QJR09452.1"/>
    </source>
</evidence>
<reference evidence="4 5" key="1">
    <citation type="submission" date="2020-04" db="EMBL/GenBank/DDBJ databases">
        <title>Usitatibacter rugosus gen. nov., sp. nov. and Usitatibacter palustris sp. nov., novel members of Usitatibacteraceae fam. nov. within the order Nitrosomonadales isolated from soil.</title>
        <authorList>
            <person name="Huber K.J."/>
            <person name="Neumann-Schaal M."/>
            <person name="Geppert A."/>
            <person name="Luckner M."/>
            <person name="Wanner G."/>
            <person name="Overmann J."/>
        </authorList>
    </citation>
    <scope>NUCLEOTIDE SEQUENCE [LARGE SCALE GENOMIC DNA]</scope>
    <source>
        <strain evidence="4 5">0125_3</strain>
    </source>
</reference>
<evidence type="ECO:0000259" key="3">
    <source>
        <dbReference type="PROSITE" id="PS51186"/>
    </source>
</evidence>
<dbReference type="GO" id="GO:0016747">
    <property type="term" value="F:acyltransferase activity, transferring groups other than amino-acyl groups"/>
    <property type="evidence" value="ECO:0007669"/>
    <property type="project" value="InterPro"/>
</dbReference>
<proteinExistence type="predicted"/>
<evidence type="ECO:0000256" key="2">
    <source>
        <dbReference type="ARBA" id="ARBA00023315"/>
    </source>
</evidence>
<dbReference type="SUPFAM" id="SSF55729">
    <property type="entry name" value="Acyl-CoA N-acyltransferases (Nat)"/>
    <property type="match status" value="1"/>
</dbReference>
<name>A0A6M4GQN9_9PROT</name>
<feature type="domain" description="N-acetyltransferase" evidence="3">
    <location>
        <begin position="3"/>
        <end position="166"/>
    </location>
</feature>
<keyword evidence="1" id="KW-0808">Transferase</keyword>
<dbReference type="AlphaFoldDB" id="A0A6M4GQN9"/>
<dbReference type="InterPro" id="IPR050832">
    <property type="entry name" value="Bact_Acetyltransf"/>
</dbReference>
<accession>A0A6M4GQN9</accession>
<dbReference type="InterPro" id="IPR000182">
    <property type="entry name" value="GNAT_dom"/>
</dbReference>
<keyword evidence="5" id="KW-1185">Reference proteome</keyword>
<protein>
    <recommendedName>
        <fullName evidence="3">N-acetyltransferase domain-containing protein</fullName>
    </recommendedName>
</protein>
<evidence type="ECO:0000313" key="5">
    <source>
        <dbReference type="Proteomes" id="UP000501534"/>
    </source>
</evidence>
<dbReference type="Gene3D" id="3.40.630.30">
    <property type="match status" value="1"/>
</dbReference>
<dbReference type="CDD" id="cd04301">
    <property type="entry name" value="NAT_SF"/>
    <property type="match status" value="1"/>
</dbReference>
<dbReference type="Proteomes" id="UP000501534">
    <property type="component" value="Chromosome"/>
</dbReference>
<gene>
    <name evidence="4" type="ORF">DSM104443_00496</name>
</gene>
<dbReference type="PANTHER" id="PTHR43877:SF2">
    <property type="entry name" value="AMINOALKYLPHOSPHONATE N-ACETYLTRANSFERASE-RELATED"/>
    <property type="match status" value="1"/>
</dbReference>
<organism evidence="4 5">
    <name type="scientific">Usitatibacter rugosus</name>
    <dbReference type="NCBI Taxonomy" id="2732067"/>
    <lineage>
        <taxon>Bacteria</taxon>
        <taxon>Pseudomonadati</taxon>
        <taxon>Pseudomonadota</taxon>
        <taxon>Betaproteobacteria</taxon>
        <taxon>Nitrosomonadales</taxon>
        <taxon>Usitatibacteraceae</taxon>
        <taxon>Usitatibacter</taxon>
    </lineage>
</organism>
<evidence type="ECO:0000256" key="1">
    <source>
        <dbReference type="ARBA" id="ARBA00022679"/>
    </source>
</evidence>
<dbReference type="PANTHER" id="PTHR43877">
    <property type="entry name" value="AMINOALKYLPHOSPHONATE N-ACETYLTRANSFERASE-RELATED-RELATED"/>
    <property type="match status" value="1"/>
</dbReference>
<dbReference type="Pfam" id="PF00583">
    <property type="entry name" value="Acetyltransf_1"/>
    <property type="match status" value="1"/>
</dbReference>
<dbReference type="InterPro" id="IPR016181">
    <property type="entry name" value="Acyl_CoA_acyltransferase"/>
</dbReference>
<sequence>MARHFRRYQPGDTTALIKLINAASSGGGGSGWTHEAELFAGDRIDTAELLSLLEAPGSMFVLCLEGADLAGCAYLKPLEDAAYLGLLAVRPALQGGGVGKEILRECERIVRDEWDGVSIRMTVITHHRPELAAFYERRGYSRTGRYKSFDRLQAQTGMKVPGLTLEWMEKSLA</sequence>
<dbReference type="RefSeq" id="WP_171089164.1">
    <property type="nucleotide sequence ID" value="NZ_CP053069.1"/>
</dbReference>